<evidence type="ECO:0000313" key="10">
    <source>
        <dbReference type="EMBL" id="VTP67680.1"/>
    </source>
</evidence>
<dbReference type="AlphaFoldDB" id="A0A126VFE0"/>
<evidence type="ECO:0000256" key="1">
    <source>
        <dbReference type="ARBA" id="ARBA00002028"/>
    </source>
</evidence>
<evidence type="ECO:0000313" key="12">
    <source>
        <dbReference type="Proteomes" id="UP000281904"/>
    </source>
</evidence>
<dbReference type="InterPro" id="IPR009155">
    <property type="entry name" value="Cyt_b562"/>
</dbReference>
<dbReference type="GO" id="GO:0009055">
    <property type="term" value="F:electron transfer activity"/>
    <property type="evidence" value="ECO:0007669"/>
    <property type="project" value="InterPro"/>
</dbReference>
<organism evidence="8 11">
    <name type="scientific">Serratia rubidaea</name>
    <name type="common">Serratia marinorubra</name>
    <dbReference type="NCBI Taxonomy" id="61652"/>
    <lineage>
        <taxon>Bacteria</taxon>
        <taxon>Pseudomonadati</taxon>
        <taxon>Pseudomonadota</taxon>
        <taxon>Gammaproteobacteria</taxon>
        <taxon>Enterobacterales</taxon>
        <taxon>Yersiniaceae</taxon>
        <taxon>Serratia</taxon>
    </lineage>
</organism>
<feature type="signal peptide" evidence="6">
    <location>
        <begin position="1"/>
        <end position="22"/>
    </location>
</feature>
<evidence type="ECO:0000313" key="13">
    <source>
        <dbReference type="Proteomes" id="UP000307968"/>
    </source>
</evidence>
<feature type="binding site" description="axial binding residue" evidence="4">
    <location>
        <position position="124"/>
    </location>
    <ligand>
        <name>heme b</name>
        <dbReference type="ChEBI" id="CHEBI:60344"/>
    </ligand>
    <ligandPart>
        <name>Fe</name>
        <dbReference type="ChEBI" id="CHEBI:18248"/>
    </ligandPart>
</feature>
<dbReference type="STRING" id="61652.AXX16_1023"/>
<feature type="binding site" description="axial binding residue" evidence="4">
    <location>
        <position position="29"/>
    </location>
    <ligand>
        <name>heme b</name>
        <dbReference type="ChEBI" id="CHEBI:60344"/>
    </ligand>
    <ligandPart>
        <name>Fe</name>
        <dbReference type="ChEBI" id="CHEBI:18248"/>
    </ligandPart>
</feature>
<evidence type="ECO:0000256" key="4">
    <source>
        <dbReference type="PIRSR" id="PIRSR000029-1"/>
    </source>
</evidence>
<dbReference type="GO" id="GO:0022900">
    <property type="term" value="P:electron transport chain"/>
    <property type="evidence" value="ECO:0007669"/>
    <property type="project" value="InterPro"/>
</dbReference>
<name>A0A126VFE0_SERRU</name>
<evidence type="ECO:0000313" key="11">
    <source>
        <dbReference type="Proteomes" id="UP000271603"/>
    </source>
</evidence>
<evidence type="ECO:0000313" key="7">
    <source>
        <dbReference type="EMBL" id="MBH1931257.1"/>
    </source>
</evidence>
<dbReference type="PIRSF" id="PIRSF000029">
    <property type="entry name" value="Cytochrome_b562"/>
    <property type="match status" value="1"/>
</dbReference>
<comment type="cofactor">
    <cofactor evidence="4">
        <name>heme b</name>
        <dbReference type="ChEBI" id="CHEBI:60344"/>
    </cofactor>
    <text evidence="4">Binds 1 heme b (iron(II)-protoporphyrin IX) group per molecule.</text>
</comment>
<dbReference type="EMBL" id="JADULK010000008">
    <property type="protein sequence ID" value="MBH1931257.1"/>
    <property type="molecule type" value="Genomic_DNA"/>
</dbReference>
<feature type="compositionally biased region" description="Basic and acidic residues" evidence="5">
    <location>
        <begin position="69"/>
        <end position="83"/>
    </location>
</feature>
<dbReference type="EMBL" id="LR134493">
    <property type="protein sequence ID" value="VEI64909.1"/>
    <property type="molecule type" value="Genomic_DNA"/>
</dbReference>
<dbReference type="Proteomes" id="UP000307968">
    <property type="component" value="Chromosome"/>
</dbReference>
<evidence type="ECO:0000256" key="6">
    <source>
        <dbReference type="SAM" id="SignalP"/>
    </source>
</evidence>
<dbReference type="Proteomes" id="UP000281904">
    <property type="component" value="Chromosome"/>
</dbReference>
<keyword evidence="3 6" id="KW-0732">Signal</keyword>
<dbReference type="RefSeq" id="WP_015962028.1">
    <property type="nucleotide sequence ID" value="NZ_CAMIPJ010000006.1"/>
</dbReference>
<protein>
    <submittedName>
        <fullName evidence="7 8">Cytochrome b562</fullName>
    </submittedName>
</protein>
<dbReference type="EMBL" id="LR134155">
    <property type="protein sequence ID" value="VEA70358.1"/>
    <property type="molecule type" value="Genomic_DNA"/>
</dbReference>
<dbReference type="NCBIfam" id="NF011632">
    <property type="entry name" value="PRK15058.1"/>
    <property type="match status" value="1"/>
</dbReference>
<dbReference type="Proteomes" id="UP000624159">
    <property type="component" value="Unassembled WGS sequence"/>
</dbReference>
<dbReference type="SUPFAM" id="SSF47175">
    <property type="entry name" value="Cytochromes"/>
    <property type="match status" value="1"/>
</dbReference>
<proteinExistence type="inferred from homology"/>
<dbReference type="KEGG" id="srz:AXX16_1023"/>
<dbReference type="Gene3D" id="1.20.120.10">
    <property type="entry name" value="Cytochrome c/b562"/>
    <property type="match status" value="1"/>
</dbReference>
<feature type="region of interest" description="Disordered" evidence="5">
    <location>
        <begin position="53"/>
        <end position="83"/>
    </location>
</feature>
<dbReference type="EMBL" id="LR590463">
    <property type="protein sequence ID" value="VTP67680.1"/>
    <property type="molecule type" value="Genomic_DNA"/>
</dbReference>
<accession>A0A126VFE0</accession>
<dbReference type="Pfam" id="PF07361">
    <property type="entry name" value="Cytochrom_B562"/>
    <property type="match status" value="1"/>
</dbReference>
<evidence type="ECO:0000313" key="9">
    <source>
        <dbReference type="EMBL" id="VEI64909.1"/>
    </source>
</evidence>
<keyword evidence="4" id="KW-0408">Iron</keyword>
<comment type="function">
    <text evidence="1">Electron-transport protein of unknown function.</text>
</comment>
<evidence type="ECO:0000313" key="14">
    <source>
        <dbReference type="Proteomes" id="UP000624159"/>
    </source>
</evidence>
<reference evidence="7 14" key="2">
    <citation type="submission" date="2020-11" db="EMBL/GenBank/DDBJ databases">
        <title>Enhanced detection system for hospital associated transmission using whole genome sequencing surveillance.</title>
        <authorList>
            <person name="Harrison L.H."/>
            <person name="Van Tyne D."/>
            <person name="Marsh J.W."/>
            <person name="Griffith M.P."/>
            <person name="Snyder D.J."/>
            <person name="Cooper V.S."/>
            <person name="Mustapha M."/>
        </authorList>
    </citation>
    <scope>NUCLEOTIDE SEQUENCE [LARGE SCALE GENOMIC DNA]</scope>
    <source>
        <strain evidence="7 14">SER00230</strain>
    </source>
</reference>
<dbReference type="GO" id="GO:0020037">
    <property type="term" value="F:heme binding"/>
    <property type="evidence" value="ECO:0007669"/>
    <property type="project" value="InterPro"/>
</dbReference>
<comment type="similarity">
    <text evidence="2">Belongs to the cytochrome b562 family.</text>
</comment>
<dbReference type="GeneID" id="61763000"/>
<evidence type="ECO:0000256" key="3">
    <source>
        <dbReference type="ARBA" id="ARBA00022729"/>
    </source>
</evidence>
<reference evidence="11 12" key="1">
    <citation type="submission" date="2018-12" db="EMBL/GenBank/DDBJ databases">
        <authorList>
            <consortium name="Pathogen Informatics"/>
        </authorList>
    </citation>
    <scope>NUCLEOTIDE SEQUENCE [LARGE SCALE GENOMIC DNA]</scope>
    <source>
        <strain evidence="9 12">NCTC10036</strain>
        <strain evidence="10 13">NCTC12971</strain>
        <strain evidence="8 11">NCTC9419</strain>
    </source>
</reference>
<dbReference type="InterPro" id="IPR010980">
    <property type="entry name" value="Cyt_c/b562"/>
</dbReference>
<evidence type="ECO:0000313" key="8">
    <source>
        <dbReference type="EMBL" id="VEA70358.1"/>
    </source>
</evidence>
<dbReference type="Proteomes" id="UP000271603">
    <property type="component" value="Chromosome"/>
</dbReference>
<keyword evidence="14" id="KW-1185">Reference proteome</keyword>
<keyword evidence="4" id="KW-0349">Heme</keyword>
<keyword evidence="4" id="KW-0479">Metal-binding</keyword>
<sequence>MNNKLKALAALALLGASSLAMAADLDENMDIIAGNYKTALKTDSADSFKQSLQNMRAAAQDAKQGTPPKLEDKAPDSPEMKDFRHGLDTLIGQIDASLALANQGKLAEAKQQAQAFKTTRDTYHQKYR</sequence>
<gene>
    <name evidence="8" type="primary">cybC</name>
    <name evidence="7" type="ORF">I5U13_16510</name>
    <name evidence="9" type="ORF">NCTC10036_02034</name>
    <name evidence="10" type="ORF">NCTC12971_05231</name>
    <name evidence="8" type="ORF">NCTC9419_01855</name>
</gene>
<feature type="chain" id="PRO_5044548295" evidence="6">
    <location>
        <begin position="23"/>
        <end position="128"/>
    </location>
</feature>
<evidence type="ECO:0000256" key="2">
    <source>
        <dbReference type="ARBA" id="ARBA00005523"/>
    </source>
</evidence>
<dbReference type="GO" id="GO:0042597">
    <property type="term" value="C:periplasmic space"/>
    <property type="evidence" value="ECO:0007669"/>
    <property type="project" value="InterPro"/>
</dbReference>
<evidence type="ECO:0000256" key="5">
    <source>
        <dbReference type="SAM" id="MobiDB-lite"/>
    </source>
</evidence>
<dbReference type="GO" id="GO:0005506">
    <property type="term" value="F:iron ion binding"/>
    <property type="evidence" value="ECO:0007669"/>
    <property type="project" value="InterPro"/>
</dbReference>